<dbReference type="Gene3D" id="3.40.50.1000">
    <property type="entry name" value="HAD superfamily/HAD-like"/>
    <property type="match status" value="1"/>
</dbReference>
<evidence type="ECO:0000313" key="1">
    <source>
        <dbReference type="EMBL" id="ETO34164.1"/>
    </source>
</evidence>
<dbReference type="InterPro" id="IPR023214">
    <property type="entry name" value="HAD_sf"/>
</dbReference>
<protein>
    <submittedName>
        <fullName evidence="1">Uncharacterized protein</fullName>
    </submittedName>
</protein>
<organism evidence="1 2">
    <name type="scientific">Reticulomyxa filosa</name>
    <dbReference type="NCBI Taxonomy" id="46433"/>
    <lineage>
        <taxon>Eukaryota</taxon>
        <taxon>Sar</taxon>
        <taxon>Rhizaria</taxon>
        <taxon>Retaria</taxon>
        <taxon>Foraminifera</taxon>
        <taxon>Monothalamids</taxon>
        <taxon>Reticulomyxidae</taxon>
        <taxon>Reticulomyxa</taxon>
    </lineage>
</organism>
<sequence length="361" mass="42357">MAKYIYADFDIGKNDEEDHSSSGPSQTQYDWRDPAKLKQHITEFLELEKNPPFSPSRLEFQSAALDNLWIALEKLASDLRSNLSAKYAKQPPFFKRRMYYYLVEQFGPKLRLNEIEVMQLLSLYFEIQLHESFSGSIPFCTKCVGRTWSTNHYHVIKNLELPTIHDIYIYDLSYAILRFHRGIERVQRRIRRFPLEDLQHPRCGKDKTRYQILYLQHGEKALANNETVTKKLLTAKDSDNNTRVLTKSVCAKKPDPKMLEYAKRVGGFELNEKWVYIRDNYSKDIMPVSALGGNAILLNRFNKKEMIICTLKEFMYLINYNKKQFLWLHHIAIDVNTVVANVKLGLLKCISAHTNQQLQHK</sequence>
<name>X6P7W9_RETFI</name>
<dbReference type="EMBL" id="ASPP01002812">
    <property type="protein sequence ID" value="ETO34164.1"/>
    <property type="molecule type" value="Genomic_DNA"/>
</dbReference>
<dbReference type="OrthoDB" id="444127at2759"/>
<reference evidence="1 2" key="1">
    <citation type="journal article" date="2013" name="Curr. Biol.">
        <title>The Genome of the Foraminiferan Reticulomyxa filosa.</title>
        <authorList>
            <person name="Glockner G."/>
            <person name="Hulsmann N."/>
            <person name="Schleicher M."/>
            <person name="Noegel A.A."/>
            <person name="Eichinger L."/>
            <person name="Gallinger C."/>
            <person name="Pawlowski J."/>
            <person name="Sierra R."/>
            <person name="Euteneuer U."/>
            <person name="Pillet L."/>
            <person name="Moustafa A."/>
            <person name="Platzer M."/>
            <person name="Groth M."/>
            <person name="Szafranski K."/>
            <person name="Schliwa M."/>
        </authorList>
    </citation>
    <scope>NUCLEOTIDE SEQUENCE [LARGE SCALE GENOMIC DNA]</scope>
</reference>
<accession>X6P7W9</accession>
<proteinExistence type="predicted"/>
<dbReference type="Proteomes" id="UP000023152">
    <property type="component" value="Unassembled WGS sequence"/>
</dbReference>
<dbReference type="AlphaFoldDB" id="X6P7W9"/>
<evidence type="ECO:0000313" key="2">
    <source>
        <dbReference type="Proteomes" id="UP000023152"/>
    </source>
</evidence>
<keyword evidence="2" id="KW-1185">Reference proteome</keyword>
<comment type="caution">
    <text evidence="1">The sequence shown here is derived from an EMBL/GenBank/DDBJ whole genome shotgun (WGS) entry which is preliminary data.</text>
</comment>
<gene>
    <name evidence="1" type="ORF">RFI_02930</name>
</gene>